<evidence type="ECO:0000256" key="1">
    <source>
        <dbReference type="SAM" id="MobiDB-lite"/>
    </source>
</evidence>
<keyword evidence="3" id="KW-1185">Reference proteome</keyword>
<protein>
    <submittedName>
        <fullName evidence="2">Uncharacterized protein</fullName>
    </submittedName>
</protein>
<dbReference type="EMBL" id="JAAIUW010000003">
    <property type="protein sequence ID" value="KAF7838606.1"/>
    <property type="molecule type" value="Genomic_DNA"/>
</dbReference>
<reference evidence="2" key="1">
    <citation type="submission" date="2020-09" db="EMBL/GenBank/DDBJ databases">
        <title>Genome-Enabled Discovery of Anthraquinone Biosynthesis in Senna tora.</title>
        <authorList>
            <person name="Kang S.-H."/>
            <person name="Pandey R.P."/>
            <person name="Lee C.-M."/>
            <person name="Sim J.-S."/>
            <person name="Jeong J.-T."/>
            <person name="Choi B.-S."/>
            <person name="Jung M."/>
            <person name="Ginzburg D."/>
            <person name="Zhao K."/>
            <person name="Won S.Y."/>
            <person name="Oh T.-J."/>
            <person name="Yu Y."/>
            <person name="Kim N.-H."/>
            <person name="Lee O.R."/>
            <person name="Lee T.-H."/>
            <person name="Bashyal P."/>
            <person name="Kim T.-S."/>
            <person name="Lee W.-H."/>
            <person name="Kawkins C."/>
            <person name="Kim C.-K."/>
            <person name="Kim J.S."/>
            <person name="Ahn B.O."/>
            <person name="Rhee S.Y."/>
            <person name="Sohng J.K."/>
        </authorList>
    </citation>
    <scope>NUCLEOTIDE SEQUENCE</scope>
    <source>
        <tissue evidence="2">Leaf</tissue>
    </source>
</reference>
<gene>
    <name evidence="2" type="ORF">G2W53_007088</name>
</gene>
<sequence>MQKSQRKETEGKGGANVIPQSVKVSIAGVSGGGRR</sequence>
<organism evidence="2 3">
    <name type="scientific">Senna tora</name>
    <dbReference type="NCBI Taxonomy" id="362788"/>
    <lineage>
        <taxon>Eukaryota</taxon>
        <taxon>Viridiplantae</taxon>
        <taxon>Streptophyta</taxon>
        <taxon>Embryophyta</taxon>
        <taxon>Tracheophyta</taxon>
        <taxon>Spermatophyta</taxon>
        <taxon>Magnoliopsida</taxon>
        <taxon>eudicotyledons</taxon>
        <taxon>Gunneridae</taxon>
        <taxon>Pentapetalae</taxon>
        <taxon>rosids</taxon>
        <taxon>fabids</taxon>
        <taxon>Fabales</taxon>
        <taxon>Fabaceae</taxon>
        <taxon>Caesalpinioideae</taxon>
        <taxon>Cassia clade</taxon>
        <taxon>Senna</taxon>
    </lineage>
</organism>
<proteinExistence type="predicted"/>
<dbReference type="Proteomes" id="UP000634136">
    <property type="component" value="Unassembled WGS sequence"/>
</dbReference>
<evidence type="ECO:0000313" key="2">
    <source>
        <dbReference type="EMBL" id="KAF7838606.1"/>
    </source>
</evidence>
<comment type="caution">
    <text evidence="2">The sequence shown here is derived from an EMBL/GenBank/DDBJ whole genome shotgun (WGS) entry which is preliminary data.</text>
</comment>
<name>A0A835CEL3_9FABA</name>
<feature type="compositionally biased region" description="Basic and acidic residues" evidence="1">
    <location>
        <begin position="1"/>
        <end position="11"/>
    </location>
</feature>
<accession>A0A835CEL3</accession>
<feature type="region of interest" description="Disordered" evidence="1">
    <location>
        <begin position="1"/>
        <end position="35"/>
    </location>
</feature>
<dbReference type="AlphaFoldDB" id="A0A835CEL3"/>
<evidence type="ECO:0000313" key="3">
    <source>
        <dbReference type="Proteomes" id="UP000634136"/>
    </source>
</evidence>